<evidence type="ECO:0000313" key="3">
    <source>
        <dbReference type="EMBL" id="PSR76504.1"/>
    </source>
</evidence>
<keyword evidence="1" id="KW-0175">Coiled coil</keyword>
<gene>
    <name evidence="3" type="ORF">PHLCEN_2v8407</name>
</gene>
<accession>A0A2R6NTP9</accession>
<dbReference type="STRING" id="98765.A0A2R6NTP9"/>
<feature type="domain" description="Mmc1 C-terminal" evidence="2">
    <location>
        <begin position="407"/>
        <end position="591"/>
    </location>
</feature>
<dbReference type="InterPro" id="IPR056196">
    <property type="entry name" value="Mmc1_C"/>
</dbReference>
<feature type="coiled-coil region" evidence="1">
    <location>
        <begin position="624"/>
        <end position="651"/>
    </location>
</feature>
<evidence type="ECO:0000256" key="1">
    <source>
        <dbReference type="SAM" id="Coils"/>
    </source>
</evidence>
<comment type="caution">
    <text evidence="3">The sequence shown here is derived from an EMBL/GenBank/DDBJ whole genome shotgun (WGS) entry which is preliminary data.</text>
</comment>
<reference evidence="3 4" key="1">
    <citation type="submission" date="2018-02" db="EMBL/GenBank/DDBJ databases">
        <title>Genome sequence of the basidiomycete white-rot fungus Phlebia centrifuga.</title>
        <authorList>
            <person name="Granchi Z."/>
            <person name="Peng M."/>
            <person name="de Vries R.P."/>
            <person name="Hilden K."/>
            <person name="Makela M.R."/>
            <person name="Grigoriev I."/>
            <person name="Riley R."/>
        </authorList>
    </citation>
    <scope>NUCLEOTIDE SEQUENCE [LARGE SCALE GENOMIC DNA]</scope>
    <source>
        <strain evidence="3 4">FBCC195</strain>
    </source>
</reference>
<evidence type="ECO:0000259" key="2">
    <source>
        <dbReference type="Pfam" id="PF23868"/>
    </source>
</evidence>
<dbReference type="OrthoDB" id="5319015at2759"/>
<sequence length="657" mass="72090">MPTCRASHIRSSLVSPCRSNNHRRTQNLLGGSIRKVRSTRYASTATALAPQAKLSDQESFLRRKTRTTLHRTEQFLPRVLPVGKKSQSAASLSFWQKLLDGAYDDLNHPPADAAARVVVYGCDQYSGARDLVTALLEEPFAPEARKTKIQQRWNGVDEDASLSISYGFTQLEDASRLRIPCAWLRQYDVPVEIQELSIPSSTGSRPHSSSLSLFSADVPIIVCNPITYPLSALLSDPTLPLNHGNAILVLTSSPTSSEEFSEYTSKQFPPSLTVLFADPTRAVRATQTISSNPGSAAAVQQYQDGFTGSRLSDLTLAITKKLAVPSGNVMDIHTFTARELTKCALIAANLALKEARREVDEVTVKTIELQDAVAELDARLRPEILGAEAASEVRSAMDIAKRQVQPVMSRLTWWRLVWRVDDVGETVGAAVDQAWCRQLENKLNFHSGRLASSQQALSLSTKTLLSSFTPSSAFHSLILENRLAQIQSSPSYRIHPNALALPIHSRRMQMIYPTNMLHTAAQRVALGMGGSVLSGIGIAWAGWAEQIGILGGALGTGMHTETAVGAGMLVTAIGVRWMVGRWETAKKRWWRDWDRVGQGLERDLQLSLREVLTKQVAIVPTAACEGLRDLANKRKEEIDALTEELNQLEDDVSSHGS</sequence>
<keyword evidence="4" id="KW-1185">Reference proteome</keyword>
<feature type="coiled-coil region" evidence="1">
    <location>
        <begin position="345"/>
        <end position="372"/>
    </location>
</feature>
<proteinExistence type="predicted"/>
<name>A0A2R6NTP9_9APHY</name>
<dbReference type="Pfam" id="PF23868">
    <property type="entry name" value="Mmc1_C"/>
    <property type="match status" value="1"/>
</dbReference>
<dbReference type="AlphaFoldDB" id="A0A2R6NTP9"/>
<protein>
    <recommendedName>
        <fullName evidence="2">Mmc1 C-terminal domain-containing protein</fullName>
    </recommendedName>
</protein>
<dbReference type="PANTHER" id="PTHR38644:SF1">
    <property type="entry name" value="EXPRESSED PROTEIN"/>
    <property type="match status" value="1"/>
</dbReference>
<dbReference type="EMBL" id="MLYV02000842">
    <property type="protein sequence ID" value="PSR76504.1"/>
    <property type="molecule type" value="Genomic_DNA"/>
</dbReference>
<organism evidence="3 4">
    <name type="scientific">Hermanssonia centrifuga</name>
    <dbReference type="NCBI Taxonomy" id="98765"/>
    <lineage>
        <taxon>Eukaryota</taxon>
        <taxon>Fungi</taxon>
        <taxon>Dikarya</taxon>
        <taxon>Basidiomycota</taxon>
        <taxon>Agaricomycotina</taxon>
        <taxon>Agaricomycetes</taxon>
        <taxon>Polyporales</taxon>
        <taxon>Meruliaceae</taxon>
        <taxon>Hermanssonia</taxon>
    </lineage>
</organism>
<dbReference type="PANTHER" id="PTHR38644">
    <property type="entry name" value="EXPRESSED PROTEIN"/>
    <property type="match status" value="1"/>
</dbReference>
<evidence type="ECO:0000313" key="4">
    <source>
        <dbReference type="Proteomes" id="UP000186601"/>
    </source>
</evidence>
<dbReference type="Proteomes" id="UP000186601">
    <property type="component" value="Unassembled WGS sequence"/>
</dbReference>